<dbReference type="PANTHER" id="PTHR31198:SF1">
    <property type="entry name" value="CENTROSOMAL AT-AC SPLICING FACTOR"/>
    <property type="match status" value="1"/>
</dbReference>
<feature type="region of interest" description="Disordered" evidence="1">
    <location>
        <begin position="327"/>
        <end position="347"/>
    </location>
</feature>
<reference evidence="3" key="1">
    <citation type="journal article" date="2015" name="Proc. Natl. Acad. Sci. U.S.A.">
        <title>Genome sequencing of adzuki bean (Vigna angularis) provides insight into high starch and low fat accumulation and domestication.</title>
        <authorList>
            <person name="Yang K."/>
            <person name="Tian Z."/>
            <person name="Chen C."/>
            <person name="Luo L."/>
            <person name="Zhao B."/>
            <person name="Wang Z."/>
            <person name="Yu L."/>
            <person name="Li Y."/>
            <person name="Sun Y."/>
            <person name="Li W."/>
            <person name="Chen Y."/>
            <person name="Li Y."/>
            <person name="Zhang Y."/>
            <person name="Ai D."/>
            <person name="Zhao J."/>
            <person name="Shang C."/>
            <person name="Ma Y."/>
            <person name="Wu B."/>
            <person name="Wang M."/>
            <person name="Gao L."/>
            <person name="Sun D."/>
            <person name="Zhang P."/>
            <person name="Guo F."/>
            <person name="Wang W."/>
            <person name="Li Y."/>
            <person name="Wang J."/>
            <person name="Varshney R.K."/>
            <person name="Wang J."/>
            <person name="Ling H.Q."/>
            <person name="Wan P."/>
        </authorList>
    </citation>
    <scope>NUCLEOTIDE SEQUENCE</scope>
    <source>
        <strain evidence="3">cv. Jingnong 6</strain>
    </source>
</reference>
<evidence type="ECO:0008006" key="4">
    <source>
        <dbReference type="Google" id="ProtNLM"/>
    </source>
</evidence>
<protein>
    <recommendedName>
        <fullName evidence="4">TITAN-like protein</fullName>
    </recommendedName>
</protein>
<evidence type="ECO:0000313" key="2">
    <source>
        <dbReference type="EMBL" id="KOM40616.1"/>
    </source>
</evidence>
<sequence>MIVETKEANSGAPVIAAPGDATKADGQTRFGGLGNYGFDADDEDNDISVNGISQLHEHSTYETNFVNAQIKTMSLPSNVRGLRPVERKGKKKMQQKSEFEFCKACNINHDQGLRHKYFPNHKKSLSSFLSRFRKKLSDVRFFLNAPIPLDPQLASRNRFWCVFCDQDVHEHSSSFACANAIRHLASAQHVKNLRHLFWKYGAAGNQLDAFMFSDDDVTKWERKCEARKDEASEGSRRTVVGPSNDDHIHNQLTSGNSDSFEKNVYSHSVNSYPSNPVLPLQSYTNEYQISSSGLSGIANVATSSETCPDSKPFALPDLLVERRSHSLPHDGRQWSSNGYSGHKQGRDNGRMVSGESIHEGVQLITQISSVPTESADKKVYSEAPPPWIDTTEAVQMHSNSNKLGKSKMLNPNRVGAAWVGKRKIEMEKEKRGETKRNGCDANWLPNFGRVWQSGSRRESRKEFEREKQLQNLNVEAESKMAIKIQPYVSKRMVSSILWCQFYFLKITGLITFEIVSQNQLDLG</sequence>
<proteinExistence type="predicted"/>
<dbReference type="OMA" id="MIQDEYT"/>
<dbReference type="PANTHER" id="PTHR31198">
    <property type="entry name" value="COILED-COIL DOMAIN-CONTAINING PROTEIN 84"/>
    <property type="match status" value="1"/>
</dbReference>
<dbReference type="STRING" id="3914.A0A0L9UD33"/>
<name>A0A0L9UD33_PHAAN</name>
<dbReference type="Pfam" id="PF14968">
    <property type="entry name" value="CCDC84"/>
    <property type="match status" value="1"/>
</dbReference>
<gene>
    <name evidence="2" type="ORF">LR48_Vigan04g081400</name>
</gene>
<evidence type="ECO:0000313" key="3">
    <source>
        <dbReference type="Proteomes" id="UP000053144"/>
    </source>
</evidence>
<dbReference type="Gramene" id="KOM40616">
    <property type="protein sequence ID" value="KOM40616"/>
    <property type="gene ID" value="LR48_Vigan04g081400"/>
</dbReference>
<organism evidence="2 3">
    <name type="scientific">Phaseolus angularis</name>
    <name type="common">Azuki bean</name>
    <name type="synonym">Vigna angularis</name>
    <dbReference type="NCBI Taxonomy" id="3914"/>
    <lineage>
        <taxon>Eukaryota</taxon>
        <taxon>Viridiplantae</taxon>
        <taxon>Streptophyta</taxon>
        <taxon>Embryophyta</taxon>
        <taxon>Tracheophyta</taxon>
        <taxon>Spermatophyta</taxon>
        <taxon>Magnoliopsida</taxon>
        <taxon>eudicotyledons</taxon>
        <taxon>Gunneridae</taxon>
        <taxon>Pentapetalae</taxon>
        <taxon>rosids</taxon>
        <taxon>fabids</taxon>
        <taxon>Fabales</taxon>
        <taxon>Fabaceae</taxon>
        <taxon>Papilionoideae</taxon>
        <taxon>50 kb inversion clade</taxon>
        <taxon>NPAAA clade</taxon>
        <taxon>indigoferoid/millettioid clade</taxon>
        <taxon>Phaseoleae</taxon>
        <taxon>Vigna</taxon>
    </lineage>
</organism>
<accession>A0A0L9UD33</accession>
<feature type="compositionally biased region" description="Basic and acidic residues" evidence="1">
    <location>
        <begin position="227"/>
        <end position="236"/>
    </location>
</feature>
<dbReference type="InterPro" id="IPR028015">
    <property type="entry name" value="CCDC84-like"/>
</dbReference>
<dbReference type="EMBL" id="CM003374">
    <property type="protein sequence ID" value="KOM40616.1"/>
    <property type="molecule type" value="Genomic_DNA"/>
</dbReference>
<evidence type="ECO:0000256" key="1">
    <source>
        <dbReference type="SAM" id="MobiDB-lite"/>
    </source>
</evidence>
<dbReference type="AlphaFoldDB" id="A0A0L9UD33"/>
<dbReference type="Proteomes" id="UP000053144">
    <property type="component" value="Chromosome 4"/>
</dbReference>
<feature type="region of interest" description="Disordered" evidence="1">
    <location>
        <begin position="227"/>
        <end position="257"/>
    </location>
</feature>